<feature type="region of interest" description="Disordered" evidence="1">
    <location>
        <begin position="507"/>
        <end position="528"/>
    </location>
</feature>
<evidence type="ECO:0000256" key="1">
    <source>
        <dbReference type="SAM" id="MobiDB-lite"/>
    </source>
</evidence>
<dbReference type="SUPFAM" id="SSF56801">
    <property type="entry name" value="Acetyl-CoA synthetase-like"/>
    <property type="match status" value="1"/>
</dbReference>
<dbReference type="InterPro" id="IPR042099">
    <property type="entry name" value="ANL_N_sf"/>
</dbReference>
<evidence type="ECO:0000259" key="3">
    <source>
        <dbReference type="Pfam" id="PF13193"/>
    </source>
</evidence>
<sequence>MRLVDLLEPREGDDATPAVFVEDEETTRAALRRGAEALAAALRTVGVRPGHPVAVMLPGGAEVVAAMFGVWTAEAVYVPLNPRTSDAEIAYLVEAVRPAAIVTTTDWAGRVTGGDLPIVVHAGTDSGQLDWAEAVPGRRTPVDVPAHDADIALVQFTSGTTGRPKPVLLRHSGYLALLEPVLAKLVGDAAKDRLAQRKAPMPNLIPTSMALSAGIYNVLFAFRVGAPAVIMPTFTTAAFTRAVTKHQIRSTVLPPAAMNMLTDDPSITSLAPLRYVRGITAPLSPLRARLFKDKFGVTVLNCYGQTEIGGEIVGWNAADARAFGESKLGSIGRPHAGVTPRIVGPDGLEVEPGGQGELYVRTPAVSAGYADGRALGDRLTPDGWFRTGDIARVDEDGFLWIEGRVSDMINRGGLKVFPGEVEEVIRLSPAVADCAVVGIPDDRLGEVPWAFVVIHPGAAFDRAALTAAARERLLPYKVPARVVQLGELPRTEVGKVRAGDLIQLATELTRADPSSPRTGPNSSRTDPS</sequence>
<evidence type="ECO:0000259" key="2">
    <source>
        <dbReference type="Pfam" id="PF00501"/>
    </source>
</evidence>
<feature type="domain" description="AMP-dependent synthetase/ligase" evidence="2">
    <location>
        <begin position="16"/>
        <end position="369"/>
    </location>
</feature>
<dbReference type="Gene3D" id="3.40.50.12780">
    <property type="entry name" value="N-terminal domain of ligase-like"/>
    <property type="match status" value="1"/>
</dbReference>
<evidence type="ECO:0000313" key="5">
    <source>
        <dbReference type="Proteomes" id="UP000188929"/>
    </source>
</evidence>
<dbReference type="STRING" id="1834516.BL253_01885"/>
<dbReference type="Proteomes" id="UP000188929">
    <property type="component" value="Unassembled WGS sequence"/>
</dbReference>
<dbReference type="PROSITE" id="PS00455">
    <property type="entry name" value="AMP_BINDING"/>
    <property type="match status" value="1"/>
</dbReference>
<organism evidence="4 5">
    <name type="scientific">Pseudofrankia asymbiotica</name>
    <dbReference type="NCBI Taxonomy" id="1834516"/>
    <lineage>
        <taxon>Bacteria</taxon>
        <taxon>Bacillati</taxon>
        <taxon>Actinomycetota</taxon>
        <taxon>Actinomycetes</taxon>
        <taxon>Frankiales</taxon>
        <taxon>Frankiaceae</taxon>
        <taxon>Pseudofrankia</taxon>
    </lineage>
</organism>
<proteinExistence type="predicted"/>
<name>A0A1V2ILJ8_9ACTN</name>
<dbReference type="InterPro" id="IPR000873">
    <property type="entry name" value="AMP-dep_synth/lig_dom"/>
</dbReference>
<dbReference type="AlphaFoldDB" id="A0A1V2ILJ8"/>
<dbReference type="InterPro" id="IPR045851">
    <property type="entry name" value="AMP-bd_C_sf"/>
</dbReference>
<protein>
    <submittedName>
        <fullName evidence="4">AMP-dependent synthetase</fullName>
    </submittedName>
</protein>
<gene>
    <name evidence="4" type="ORF">BL253_01885</name>
</gene>
<evidence type="ECO:0000313" key="4">
    <source>
        <dbReference type="EMBL" id="ONH33356.1"/>
    </source>
</evidence>
<feature type="domain" description="AMP-binding enzyme C-terminal" evidence="3">
    <location>
        <begin position="420"/>
        <end position="495"/>
    </location>
</feature>
<dbReference type="EMBL" id="MOMC01000005">
    <property type="protein sequence ID" value="ONH33356.1"/>
    <property type="molecule type" value="Genomic_DNA"/>
</dbReference>
<accession>A0A1V2ILJ8</accession>
<dbReference type="PANTHER" id="PTHR43767:SF10">
    <property type="entry name" value="SURFACTIN SYNTHASE SUBUNIT 1"/>
    <property type="match status" value="1"/>
</dbReference>
<keyword evidence="5" id="KW-1185">Reference proteome</keyword>
<feature type="compositionally biased region" description="Polar residues" evidence="1">
    <location>
        <begin position="515"/>
        <end position="528"/>
    </location>
</feature>
<dbReference type="InterPro" id="IPR020845">
    <property type="entry name" value="AMP-binding_CS"/>
</dbReference>
<dbReference type="PANTHER" id="PTHR43767">
    <property type="entry name" value="LONG-CHAIN-FATTY-ACID--COA LIGASE"/>
    <property type="match status" value="1"/>
</dbReference>
<dbReference type="Pfam" id="PF13193">
    <property type="entry name" value="AMP-binding_C"/>
    <property type="match status" value="1"/>
</dbReference>
<reference evidence="5" key="1">
    <citation type="submission" date="2016-10" db="EMBL/GenBank/DDBJ databases">
        <title>Frankia sp. NRRL B-16386 Genome sequencing.</title>
        <authorList>
            <person name="Ghodhbane-Gtari F."/>
            <person name="Swanson E."/>
            <person name="Gueddou A."/>
            <person name="Hezbri K."/>
            <person name="Ktari K."/>
            <person name="Nouioui I."/>
            <person name="Morris K."/>
            <person name="Simpson S."/>
            <person name="Abebe-Akele F."/>
            <person name="Thomas K."/>
            <person name="Gtari M."/>
            <person name="Tisa L.S."/>
        </authorList>
    </citation>
    <scope>NUCLEOTIDE SEQUENCE [LARGE SCALE GENOMIC DNA]</scope>
    <source>
        <strain evidence="5">NRRL B-16386</strain>
    </source>
</reference>
<dbReference type="OrthoDB" id="3455053at2"/>
<dbReference type="GO" id="GO:0016877">
    <property type="term" value="F:ligase activity, forming carbon-sulfur bonds"/>
    <property type="evidence" value="ECO:0007669"/>
    <property type="project" value="UniProtKB-ARBA"/>
</dbReference>
<dbReference type="InterPro" id="IPR050237">
    <property type="entry name" value="ATP-dep_AMP-bd_enzyme"/>
</dbReference>
<comment type="caution">
    <text evidence="4">The sequence shown here is derived from an EMBL/GenBank/DDBJ whole genome shotgun (WGS) entry which is preliminary data.</text>
</comment>
<dbReference type="RefSeq" id="WP_076813005.1">
    <property type="nucleotide sequence ID" value="NZ_MOMC01000005.1"/>
</dbReference>
<dbReference type="InterPro" id="IPR025110">
    <property type="entry name" value="AMP-bd_C"/>
</dbReference>
<dbReference type="Gene3D" id="3.30.300.30">
    <property type="match status" value="1"/>
</dbReference>
<dbReference type="Pfam" id="PF00501">
    <property type="entry name" value="AMP-binding"/>
    <property type="match status" value="1"/>
</dbReference>